<dbReference type="SUPFAM" id="SSF52540">
    <property type="entry name" value="P-loop containing nucleoside triphosphate hydrolases"/>
    <property type="match status" value="1"/>
</dbReference>
<proteinExistence type="predicted"/>
<evidence type="ECO:0000313" key="3">
    <source>
        <dbReference type="Proteomes" id="UP001595912"/>
    </source>
</evidence>
<accession>A0ABV9VWT3</accession>
<dbReference type="Gene3D" id="3.40.50.300">
    <property type="entry name" value="P-loop containing nucleotide triphosphate hydrolases"/>
    <property type="match status" value="1"/>
</dbReference>
<evidence type="ECO:0000313" key="2">
    <source>
        <dbReference type="EMBL" id="MFC5000870.1"/>
    </source>
</evidence>
<name>A0ABV9VWT3_9ACTN</name>
<keyword evidence="3" id="KW-1185">Reference proteome</keyword>
<dbReference type="RefSeq" id="WP_380117622.1">
    <property type="nucleotide sequence ID" value="NZ_JBHSIU010000028.1"/>
</dbReference>
<evidence type="ECO:0000259" key="1">
    <source>
        <dbReference type="Pfam" id="PF08378"/>
    </source>
</evidence>
<gene>
    <name evidence="2" type="ORF">ACFPIJ_23900</name>
</gene>
<dbReference type="Proteomes" id="UP001595912">
    <property type="component" value="Unassembled WGS sequence"/>
</dbReference>
<feature type="domain" description="NERD" evidence="1">
    <location>
        <begin position="42"/>
        <end position="145"/>
    </location>
</feature>
<dbReference type="Pfam" id="PF08378">
    <property type="entry name" value="NERD"/>
    <property type="match status" value="1"/>
</dbReference>
<sequence>MGVETMTTGRFDHSRGLREHALQQMRYQQAAERYAAQFSADDAERRVVVLLLTLTATGWRLLVDRDWPRRRTASADMVLVGPTGVYVIDVPSWRDQPTVLEDQLHAGTESRHNEVHQLAVASRPVEEALVAMQMSPVAVTPVLIFADHELDTHLGRVRLLGRRNAASALTTAAIRMRPAVVRAVATYLAETFPQYQAHNLDPASADTAEHSTPQLLDDGLFDADQLREAELHAARSKPMESWMTFLHPAQVPLVGRSWGGPARISGAAGTGKSVVGMHRAVYLAQRSTGKVLFTTFATNLPRVTTQLLEQMAPSVAGRIECVSLHRWALELLQLRGVPYQLDKDQVEDCFSRAWLWAFRNGLPLRQIEPSPDYWRDEIGYVIKGRAIKTFGEYLRVARVGRRTPLPNTHRPRCGRCTKSTSAYCTRVGCTTSRTCCGWRWSRYGPSP</sequence>
<protein>
    <submittedName>
        <fullName evidence="2">NERD domain-containing protein</fullName>
    </submittedName>
</protein>
<reference evidence="3" key="1">
    <citation type="journal article" date="2019" name="Int. J. Syst. Evol. Microbiol.">
        <title>The Global Catalogue of Microorganisms (GCM) 10K type strain sequencing project: providing services to taxonomists for standard genome sequencing and annotation.</title>
        <authorList>
            <consortium name="The Broad Institute Genomics Platform"/>
            <consortium name="The Broad Institute Genome Sequencing Center for Infectious Disease"/>
            <person name="Wu L."/>
            <person name="Ma J."/>
        </authorList>
    </citation>
    <scope>NUCLEOTIDE SEQUENCE [LARGE SCALE GENOMIC DNA]</scope>
    <source>
        <strain evidence="3">CGMCC 4.7152</strain>
    </source>
</reference>
<dbReference type="InterPro" id="IPR027417">
    <property type="entry name" value="P-loop_NTPase"/>
</dbReference>
<comment type="caution">
    <text evidence="2">The sequence shown here is derived from an EMBL/GenBank/DDBJ whole genome shotgun (WGS) entry which is preliminary data.</text>
</comment>
<dbReference type="EMBL" id="JBHSIU010000028">
    <property type="protein sequence ID" value="MFC5000870.1"/>
    <property type="molecule type" value="Genomic_DNA"/>
</dbReference>
<organism evidence="2 3">
    <name type="scientific">Dactylosporangium cerinum</name>
    <dbReference type="NCBI Taxonomy" id="1434730"/>
    <lineage>
        <taxon>Bacteria</taxon>
        <taxon>Bacillati</taxon>
        <taxon>Actinomycetota</taxon>
        <taxon>Actinomycetes</taxon>
        <taxon>Micromonosporales</taxon>
        <taxon>Micromonosporaceae</taxon>
        <taxon>Dactylosporangium</taxon>
    </lineage>
</organism>
<dbReference type="InterPro" id="IPR011528">
    <property type="entry name" value="NERD"/>
</dbReference>